<feature type="domain" description="CHHC U11-48K-type" evidence="16">
    <location>
        <begin position="60"/>
        <end position="87"/>
    </location>
</feature>
<evidence type="ECO:0000259" key="16">
    <source>
        <dbReference type="PROSITE" id="PS51800"/>
    </source>
</evidence>
<evidence type="ECO:0000256" key="9">
    <source>
        <dbReference type="ARBA" id="ARBA00022723"/>
    </source>
</evidence>
<comment type="catalytic activity">
    <reaction evidence="12 15">
        <text>cytidine(4) in tRNA(Pro) + S-adenosyl-L-methionine = 2'-O-methylcytidine(4) in tRNA(Pro) + S-adenosyl-L-homocysteine + H(+)</text>
        <dbReference type="Rhea" id="RHEA:32767"/>
        <dbReference type="Rhea" id="RHEA-COMP:10397"/>
        <dbReference type="Rhea" id="RHEA-COMP:10398"/>
        <dbReference type="ChEBI" id="CHEBI:15378"/>
        <dbReference type="ChEBI" id="CHEBI:57856"/>
        <dbReference type="ChEBI" id="CHEBI:59789"/>
        <dbReference type="ChEBI" id="CHEBI:74495"/>
        <dbReference type="ChEBI" id="CHEBI:82748"/>
        <dbReference type="EC" id="2.1.1.225"/>
    </reaction>
</comment>
<evidence type="ECO:0000256" key="11">
    <source>
        <dbReference type="ARBA" id="ARBA00022833"/>
    </source>
</evidence>
<dbReference type="EMBL" id="KV454013">
    <property type="protein sequence ID" value="ODV95873.1"/>
    <property type="molecule type" value="Genomic_DNA"/>
</dbReference>
<keyword evidence="18" id="KW-1185">Reference proteome</keyword>
<protein>
    <recommendedName>
        <fullName evidence="4 15">tRNA:m(4)X modification enzyme TRM13</fullName>
        <ecNumber evidence="3 15">2.1.1.225</ecNumber>
    </recommendedName>
</protein>
<evidence type="ECO:0000256" key="10">
    <source>
        <dbReference type="ARBA" id="ARBA00022771"/>
    </source>
</evidence>
<dbReference type="GO" id="GO:0106050">
    <property type="term" value="F:tRNA 2'-O-methyltransferase activity"/>
    <property type="evidence" value="ECO:0007669"/>
    <property type="project" value="UniProtKB-UniRule"/>
</dbReference>
<evidence type="ECO:0000256" key="13">
    <source>
        <dbReference type="ARBA" id="ARBA00048635"/>
    </source>
</evidence>
<dbReference type="Pfam" id="PF11722">
    <property type="entry name" value="zf-TRM13_CCCH"/>
    <property type="match status" value="1"/>
</dbReference>
<proteinExistence type="inferred from homology"/>
<dbReference type="PROSITE" id="PS51800">
    <property type="entry name" value="ZF_CHHC_U11_48K"/>
    <property type="match status" value="1"/>
</dbReference>
<keyword evidence="6 15" id="KW-0808">Transferase</keyword>
<keyword evidence="11 15" id="KW-0862">Zinc</keyword>
<evidence type="ECO:0000256" key="12">
    <source>
        <dbReference type="ARBA" id="ARBA00048165"/>
    </source>
</evidence>
<evidence type="ECO:0000256" key="15">
    <source>
        <dbReference type="RuleBase" id="RU367103"/>
    </source>
</evidence>
<evidence type="ECO:0000313" key="17">
    <source>
        <dbReference type="EMBL" id="ODV95873.1"/>
    </source>
</evidence>
<dbReference type="OrthoDB" id="258806at2759"/>
<keyword evidence="7 15" id="KW-0949">S-adenosyl-L-methionine</keyword>
<dbReference type="GO" id="GO:0008270">
    <property type="term" value="F:zinc ion binding"/>
    <property type="evidence" value="ECO:0007669"/>
    <property type="project" value="UniProtKB-KW"/>
</dbReference>
<feature type="non-terminal residue" evidence="17">
    <location>
        <position position="1"/>
    </location>
</feature>
<evidence type="ECO:0000256" key="7">
    <source>
        <dbReference type="ARBA" id="ARBA00022691"/>
    </source>
</evidence>
<dbReference type="EC" id="2.1.1.225" evidence="3 15"/>
<keyword evidence="9 15" id="KW-0479">Metal-binding</keyword>
<evidence type="ECO:0000256" key="4">
    <source>
        <dbReference type="ARBA" id="ARBA00015883"/>
    </source>
</evidence>
<dbReference type="PANTHER" id="PTHR12998">
    <property type="entry name" value="TRNA:M(4)X MODIFICATION ENZYME TRM13 HOMOLOG"/>
    <property type="match status" value="1"/>
</dbReference>
<name>A0A1E4TVR0_PACTA</name>
<comment type="catalytic activity">
    <reaction evidence="14 15">
        <text>adenosine(4) in tRNA(His) + S-adenosyl-L-methionine = 2'-O-methyladenosine(4) in tRNA(His) + S-adenosyl-L-homocysteine + H(+)</text>
        <dbReference type="Rhea" id="RHEA:43196"/>
        <dbReference type="Rhea" id="RHEA-COMP:10401"/>
        <dbReference type="Rhea" id="RHEA-COMP:10402"/>
        <dbReference type="ChEBI" id="CHEBI:15378"/>
        <dbReference type="ChEBI" id="CHEBI:57856"/>
        <dbReference type="ChEBI" id="CHEBI:59789"/>
        <dbReference type="ChEBI" id="CHEBI:74411"/>
        <dbReference type="ChEBI" id="CHEBI:74477"/>
        <dbReference type="EC" id="2.1.1.225"/>
    </reaction>
</comment>
<keyword evidence="5 15" id="KW-0489">Methyltransferase</keyword>
<evidence type="ECO:0000256" key="6">
    <source>
        <dbReference type="ARBA" id="ARBA00022679"/>
    </source>
</evidence>
<dbReference type="InterPro" id="IPR039044">
    <property type="entry name" value="Trm13"/>
</dbReference>
<evidence type="ECO:0000256" key="2">
    <source>
        <dbReference type="ARBA" id="ARBA00005265"/>
    </source>
</evidence>
<evidence type="ECO:0000256" key="1">
    <source>
        <dbReference type="ARBA" id="ARBA00002267"/>
    </source>
</evidence>
<evidence type="ECO:0000256" key="3">
    <source>
        <dbReference type="ARBA" id="ARBA00012810"/>
    </source>
</evidence>
<evidence type="ECO:0000256" key="8">
    <source>
        <dbReference type="ARBA" id="ARBA00022694"/>
    </source>
</evidence>
<dbReference type="PANTHER" id="PTHR12998:SF0">
    <property type="entry name" value="TRNA:M(4)X MODIFICATION ENZYME TRM13 HOMOLOG"/>
    <property type="match status" value="1"/>
</dbReference>
<sequence>KKRKIDEHDKTIPKERLQCEFFLERKQRRCAMTRRPDIKYCAEHATFLNQNERLKLKDVRVPCPLDGTHSVWEGGLKRHLKKCQQRKLLQEKNLKERSWFKENLNSNCDYKTDTVVNILEQEYSQDKIKKFIKEVAIPKLKFFQEEISYRQSYNYSKILNSRFEEKIDQKHILQQSSILGHLNDLSLLDKRNLFIEFGCGRAELSRYLSRSLIVDSENQNCNFNNINFALIDRSPSRLKMDKKFVEDYREIFPKSVKNEENQINVQRFKIDIKDLNLDAMIQQNFPQDIHQIVGISKHLCGSATDLTLSCCFLHSNVVKEKFGGMLIAMCCRHSCSYDDLLPDSKKYLMENFQVDKTIFDIVLKKLTSWATCGGIEGKSIPCENSDEDKVKFTNTHFSGLDYAERLEIGLFCRRIIDESRKFALTKMGYNVELINYCQREVSLENQCMII</sequence>
<comment type="similarity">
    <text evidence="2 15">Belongs to the methyltransferase TRM13 family.</text>
</comment>
<dbReference type="GO" id="GO:0002128">
    <property type="term" value="P:tRNA nucleoside ribose methylation"/>
    <property type="evidence" value="ECO:0007669"/>
    <property type="project" value="EnsemblFungi"/>
</dbReference>
<feature type="non-terminal residue" evidence="17">
    <location>
        <position position="450"/>
    </location>
</feature>
<dbReference type="InterPro" id="IPR007871">
    <property type="entry name" value="Methyltransferase_TRM13"/>
</dbReference>
<keyword evidence="10 15" id="KW-0863">Zinc-finger</keyword>
<comment type="function">
    <text evidence="1 15">tRNA methylase which 2'-O-methylates cytidine(4) in tRNA(Pro) and tRNA(Gly)(GCC), and adenosine(4) in tRNA(His).</text>
</comment>
<accession>A0A1E4TVR0</accession>
<reference evidence="18" key="1">
    <citation type="submission" date="2016-05" db="EMBL/GenBank/DDBJ databases">
        <title>Comparative genomics of biotechnologically important yeasts.</title>
        <authorList>
            <consortium name="DOE Joint Genome Institute"/>
            <person name="Riley R."/>
            <person name="Haridas S."/>
            <person name="Wolfe K.H."/>
            <person name="Lopes M.R."/>
            <person name="Hittinger C.T."/>
            <person name="Goker M."/>
            <person name="Salamov A."/>
            <person name="Wisecaver J."/>
            <person name="Long T.M."/>
            <person name="Aerts A.L."/>
            <person name="Barry K."/>
            <person name="Choi C."/>
            <person name="Clum A."/>
            <person name="Coughlan A.Y."/>
            <person name="Deshpande S."/>
            <person name="Douglass A.P."/>
            <person name="Hanson S.J."/>
            <person name="Klenk H.-P."/>
            <person name="Labutti K."/>
            <person name="Lapidus A."/>
            <person name="Lindquist E."/>
            <person name="Lipzen A."/>
            <person name="Meier-Kolthoff J.P."/>
            <person name="Ohm R.A."/>
            <person name="Otillar R.P."/>
            <person name="Pangilinan J."/>
            <person name="Peng Y."/>
            <person name="Rokas A."/>
            <person name="Rosa C.A."/>
            <person name="Scheuner C."/>
            <person name="Sibirny A.A."/>
            <person name="Slot J.C."/>
            <person name="Stielow J.B."/>
            <person name="Sun H."/>
            <person name="Kurtzman C.P."/>
            <person name="Blackwell M."/>
            <person name="Grigoriev I.V."/>
            <person name="Jeffries T.W."/>
        </authorList>
    </citation>
    <scope>NUCLEOTIDE SEQUENCE [LARGE SCALE GENOMIC DNA]</scope>
    <source>
        <strain evidence="18">NRRL Y-2460</strain>
    </source>
</reference>
<dbReference type="STRING" id="669874.A0A1E4TVR0"/>
<gene>
    <name evidence="17" type="ORF">PACTADRAFT_24107</name>
</gene>
<evidence type="ECO:0000313" key="18">
    <source>
        <dbReference type="Proteomes" id="UP000094236"/>
    </source>
</evidence>
<dbReference type="AlphaFoldDB" id="A0A1E4TVR0"/>
<evidence type="ECO:0000256" key="14">
    <source>
        <dbReference type="ARBA" id="ARBA00049393"/>
    </source>
</evidence>
<dbReference type="InterPro" id="IPR022776">
    <property type="entry name" value="TRM13/UPF0224_CHHC_Znf_dom"/>
</dbReference>
<organism evidence="17 18">
    <name type="scientific">Pachysolen tannophilus NRRL Y-2460</name>
    <dbReference type="NCBI Taxonomy" id="669874"/>
    <lineage>
        <taxon>Eukaryota</taxon>
        <taxon>Fungi</taxon>
        <taxon>Dikarya</taxon>
        <taxon>Ascomycota</taxon>
        <taxon>Saccharomycotina</taxon>
        <taxon>Pichiomycetes</taxon>
        <taxon>Pachysolenaceae</taxon>
        <taxon>Pachysolen</taxon>
    </lineage>
</organism>
<dbReference type="Pfam" id="PF05253">
    <property type="entry name" value="zf-U11-48K"/>
    <property type="match status" value="1"/>
</dbReference>
<dbReference type="Pfam" id="PF05206">
    <property type="entry name" value="TRM13"/>
    <property type="match status" value="1"/>
</dbReference>
<dbReference type="Proteomes" id="UP000094236">
    <property type="component" value="Unassembled WGS sequence"/>
</dbReference>
<evidence type="ECO:0000256" key="5">
    <source>
        <dbReference type="ARBA" id="ARBA00022603"/>
    </source>
</evidence>
<keyword evidence="8 15" id="KW-0819">tRNA processing</keyword>
<dbReference type="InterPro" id="IPR021721">
    <property type="entry name" value="Znf_CCCH-type_TRM13"/>
</dbReference>
<comment type="catalytic activity">
    <reaction evidence="13 15">
        <text>cytidine(4) in tRNA(Gly)(GCC) + S-adenosyl-L-methionine = 2'-O-methylcytidine(4) in tRNA(Gly)(GCC) + S-adenosyl-L-homocysteine + H(+)</text>
        <dbReference type="Rhea" id="RHEA:43192"/>
        <dbReference type="Rhea" id="RHEA-COMP:10399"/>
        <dbReference type="Rhea" id="RHEA-COMP:10400"/>
        <dbReference type="ChEBI" id="CHEBI:15378"/>
        <dbReference type="ChEBI" id="CHEBI:57856"/>
        <dbReference type="ChEBI" id="CHEBI:59789"/>
        <dbReference type="ChEBI" id="CHEBI:74495"/>
        <dbReference type="ChEBI" id="CHEBI:82748"/>
        <dbReference type="EC" id="2.1.1.225"/>
    </reaction>
</comment>